<keyword evidence="3" id="KW-1185">Reference proteome</keyword>
<evidence type="ECO:0000313" key="2">
    <source>
        <dbReference type="EMBL" id="CAL4915774.1"/>
    </source>
</evidence>
<protein>
    <recommendedName>
        <fullName evidence="4">Embryo surrounding factor 1 brassicaceae domain-containing protein</fullName>
    </recommendedName>
</protein>
<dbReference type="Proteomes" id="UP001497457">
    <property type="component" value="Chromosome 13rd"/>
</dbReference>
<dbReference type="AlphaFoldDB" id="A0ABC8WXA8"/>
<proteinExistence type="predicted"/>
<feature type="chain" id="PRO_5044817041" description="Embryo surrounding factor 1 brassicaceae domain-containing protein" evidence="1">
    <location>
        <begin position="24"/>
        <end position="121"/>
    </location>
</feature>
<dbReference type="EMBL" id="OZ075123">
    <property type="protein sequence ID" value="CAL4915774.1"/>
    <property type="molecule type" value="Genomic_DNA"/>
</dbReference>
<gene>
    <name evidence="2" type="ORF">URODEC1_LOCUS17713</name>
</gene>
<name>A0ABC8WXA8_9POAL</name>
<sequence>MVCMRIILLFVVLLVSLASPAASRQQPLESERAIDATTTPVDESKIYIVFCILGECNNFGHGWQNCFCCGNQYRKESCHPTMEECKANCPVCNPKCSQPPPPPMPIQSNMDGPALAAANAT</sequence>
<evidence type="ECO:0000313" key="3">
    <source>
        <dbReference type="Proteomes" id="UP001497457"/>
    </source>
</evidence>
<evidence type="ECO:0008006" key="4">
    <source>
        <dbReference type="Google" id="ProtNLM"/>
    </source>
</evidence>
<keyword evidence="1" id="KW-0732">Signal</keyword>
<accession>A0ABC8WXA8</accession>
<feature type="signal peptide" evidence="1">
    <location>
        <begin position="1"/>
        <end position="23"/>
    </location>
</feature>
<organism evidence="2 3">
    <name type="scientific">Urochloa decumbens</name>
    <dbReference type="NCBI Taxonomy" id="240449"/>
    <lineage>
        <taxon>Eukaryota</taxon>
        <taxon>Viridiplantae</taxon>
        <taxon>Streptophyta</taxon>
        <taxon>Embryophyta</taxon>
        <taxon>Tracheophyta</taxon>
        <taxon>Spermatophyta</taxon>
        <taxon>Magnoliopsida</taxon>
        <taxon>Liliopsida</taxon>
        <taxon>Poales</taxon>
        <taxon>Poaceae</taxon>
        <taxon>PACMAD clade</taxon>
        <taxon>Panicoideae</taxon>
        <taxon>Panicodae</taxon>
        <taxon>Paniceae</taxon>
        <taxon>Melinidinae</taxon>
        <taxon>Urochloa</taxon>
    </lineage>
</organism>
<reference evidence="2" key="1">
    <citation type="submission" date="2024-10" db="EMBL/GenBank/DDBJ databases">
        <authorList>
            <person name="Ryan C."/>
        </authorList>
    </citation>
    <scope>NUCLEOTIDE SEQUENCE [LARGE SCALE GENOMIC DNA]</scope>
</reference>
<evidence type="ECO:0000256" key="1">
    <source>
        <dbReference type="SAM" id="SignalP"/>
    </source>
</evidence>